<reference evidence="2" key="1">
    <citation type="submission" date="2015-07" db="EMBL/GenBank/DDBJ databases">
        <title>Transcriptome Assembly of Anthurium amnicola.</title>
        <authorList>
            <person name="Suzuki J."/>
        </authorList>
    </citation>
    <scope>NUCLEOTIDE SEQUENCE</scope>
</reference>
<feature type="non-terminal residue" evidence="2">
    <location>
        <position position="1"/>
    </location>
</feature>
<evidence type="ECO:0000256" key="1">
    <source>
        <dbReference type="SAM" id="MobiDB-lite"/>
    </source>
</evidence>
<dbReference type="EMBL" id="GDJX01000956">
    <property type="protein sequence ID" value="JAT66980.1"/>
    <property type="molecule type" value="Transcribed_RNA"/>
</dbReference>
<accession>A0A1D1ZJ26</accession>
<sequence length="197" mass="21865">PPPPPPPPPSLMHKSVSLSSQCPPPSPSSERFNTLPPPTLSSKGDKAPPPPPPPPTTFPFLRPSKRSRGASGRKRTAFSSPCDRAHHDGDEKACVRRARRRRRRRFGDRRNGRRCGCTGTGTHQRLGCRGARGWVPGRRLRPLLLLLLLAVALGRERELMMGEIRGWSSICLMCSTLFWFCVLPSPSVVLFLYTICL</sequence>
<dbReference type="AlphaFoldDB" id="A0A1D1ZJ26"/>
<feature type="region of interest" description="Disordered" evidence="1">
    <location>
        <begin position="1"/>
        <end position="93"/>
    </location>
</feature>
<feature type="compositionally biased region" description="Pro residues" evidence="1">
    <location>
        <begin position="1"/>
        <end position="10"/>
    </location>
</feature>
<protein>
    <submittedName>
        <fullName evidence="2">Uncharacterized protein</fullName>
    </submittedName>
</protein>
<proteinExistence type="predicted"/>
<feature type="compositionally biased region" description="Basic and acidic residues" evidence="1">
    <location>
        <begin position="83"/>
        <end position="93"/>
    </location>
</feature>
<feature type="compositionally biased region" description="Pro residues" evidence="1">
    <location>
        <begin position="47"/>
        <end position="57"/>
    </location>
</feature>
<organism evidence="2">
    <name type="scientific">Anthurium amnicola</name>
    <dbReference type="NCBI Taxonomy" id="1678845"/>
    <lineage>
        <taxon>Eukaryota</taxon>
        <taxon>Viridiplantae</taxon>
        <taxon>Streptophyta</taxon>
        <taxon>Embryophyta</taxon>
        <taxon>Tracheophyta</taxon>
        <taxon>Spermatophyta</taxon>
        <taxon>Magnoliopsida</taxon>
        <taxon>Liliopsida</taxon>
        <taxon>Araceae</taxon>
        <taxon>Pothoideae</taxon>
        <taxon>Potheae</taxon>
        <taxon>Anthurium</taxon>
    </lineage>
</organism>
<evidence type="ECO:0000313" key="2">
    <source>
        <dbReference type="EMBL" id="JAT66980.1"/>
    </source>
</evidence>
<gene>
    <name evidence="2" type="ORF">g.43193</name>
</gene>
<name>A0A1D1ZJ26_9ARAE</name>
<feature type="compositionally biased region" description="Basic residues" evidence="1">
    <location>
        <begin position="63"/>
        <end position="76"/>
    </location>
</feature>